<name>A0AAN7BFG2_9PEZI</name>
<dbReference type="EMBL" id="MU858048">
    <property type="protein sequence ID" value="KAK4219370.1"/>
    <property type="molecule type" value="Genomic_DNA"/>
</dbReference>
<proteinExistence type="predicted"/>
<feature type="compositionally biased region" description="Basic residues" evidence="5">
    <location>
        <begin position="155"/>
        <end position="164"/>
    </location>
</feature>
<evidence type="ECO:0000256" key="4">
    <source>
        <dbReference type="ARBA" id="ARBA00023242"/>
    </source>
</evidence>
<dbReference type="CDD" id="cd14687">
    <property type="entry name" value="bZIP_ATF2"/>
    <property type="match status" value="1"/>
</dbReference>
<evidence type="ECO:0000256" key="5">
    <source>
        <dbReference type="SAM" id="MobiDB-lite"/>
    </source>
</evidence>
<comment type="subcellular location">
    <subcellularLocation>
        <location evidence="1">Nucleus</location>
    </subcellularLocation>
</comment>
<feature type="region of interest" description="Disordered" evidence="5">
    <location>
        <begin position="267"/>
        <end position="287"/>
    </location>
</feature>
<reference evidence="7" key="2">
    <citation type="submission" date="2023-05" db="EMBL/GenBank/DDBJ databases">
        <authorList>
            <consortium name="Lawrence Berkeley National Laboratory"/>
            <person name="Steindorff A."/>
            <person name="Hensen N."/>
            <person name="Bonometti L."/>
            <person name="Westerberg I."/>
            <person name="Brannstrom I.O."/>
            <person name="Guillou S."/>
            <person name="Cros-Aarteil S."/>
            <person name="Calhoun S."/>
            <person name="Haridas S."/>
            <person name="Kuo A."/>
            <person name="Mondo S."/>
            <person name="Pangilinan J."/>
            <person name="Riley R."/>
            <person name="Labutti K."/>
            <person name="Andreopoulos B."/>
            <person name="Lipzen A."/>
            <person name="Chen C."/>
            <person name="Yanf M."/>
            <person name="Daum C."/>
            <person name="Ng V."/>
            <person name="Clum A."/>
            <person name="Ohm R."/>
            <person name="Martin F."/>
            <person name="Silar P."/>
            <person name="Natvig D."/>
            <person name="Lalanne C."/>
            <person name="Gautier V."/>
            <person name="Ament-Velasquez S.L."/>
            <person name="Kruys A."/>
            <person name="Hutchinson M.I."/>
            <person name="Powell A.J."/>
            <person name="Barry K."/>
            <person name="Miller A.N."/>
            <person name="Grigoriev I.V."/>
            <person name="Debuchy R."/>
            <person name="Gladieux P."/>
            <person name="Thoren M.H."/>
            <person name="Johannesson H."/>
        </authorList>
    </citation>
    <scope>NUCLEOTIDE SEQUENCE</scope>
    <source>
        <strain evidence="7">PSN293</strain>
    </source>
</reference>
<evidence type="ECO:0000256" key="1">
    <source>
        <dbReference type="ARBA" id="ARBA00004123"/>
    </source>
</evidence>
<protein>
    <submittedName>
        <fullName evidence="7">Transcription factor atf21</fullName>
    </submittedName>
</protein>
<keyword evidence="2" id="KW-0805">Transcription regulation</keyword>
<dbReference type="GO" id="GO:0003700">
    <property type="term" value="F:DNA-binding transcription factor activity"/>
    <property type="evidence" value="ECO:0007669"/>
    <property type="project" value="InterPro"/>
</dbReference>
<evidence type="ECO:0000256" key="3">
    <source>
        <dbReference type="ARBA" id="ARBA00023163"/>
    </source>
</evidence>
<gene>
    <name evidence="7" type="ORF">QBC37DRAFT_272813</name>
</gene>
<dbReference type="SUPFAM" id="SSF57959">
    <property type="entry name" value="Leucine zipper domain"/>
    <property type="match status" value="1"/>
</dbReference>
<dbReference type="GO" id="GO:0005634">
    <property type="term" value="C:nucleus"/>
    <property type="evidence" value="ECO:0007669"/>
    <property type="project" value="UniProtKB-SubCell"/>
</dbReference>
<dbReference type="InterPro" id="IPR004827">
    <property type="entry name" value="bZIP"/>
</dbReference>
<dbReference type="Proteomes" id="UP001301769">
    <property type="component" value="Unassembled WGS sequence"/>
</dbReference>
<comment type="caution">
    <text evidence="7">The sequence shown here is derived from an EMBL/GenBank/DDBJ whole genome shotgun (WGS) entry which is preliminary data.</text>
</comment>
<dbReference type="PROSITE" id="PS00036">
    <property type="entry name" value="BZIP_BASIC"/>
    <property type="match status" value="1"/>
</dbReference>
<dbReference type="PANTHER" id="PTHR19304">
    <property type="entry name" value="CYCLIC-AMP RESPONSE ELEMENT BINDING PROTEIN"/>
    <property type="match status" value="1"/>
</dbReference>
<keyword evidence="4" id="KW-0539">Nucleus</keyword>
<feature type="compositionally biased region" description="Low complexity" evidence="5">
    <location>
        <begin position="118"/>
        <end position="144"/>
    </location>
</feature>
<feature type="domain" description="BZIP" evidence="6">
    <location>
        <begin position="173"/>
        <end position="236"/>
    </location>
</feature>
<evidence type="ECO:0000259" key="6">
    <source>
        <dbReference type="PROSITE" id="PS50217"/>
    </source>
</evidence>
<dbReference type="PROSITE" id="PS50217">
    <property type="entry name" value="BZIP"/>
    <property type="match status" value="1"/>
</dbReference>
<dbReference type="InterPro" id="IPR051027">
    <property type="entry name" value="bZIP_transcription_factors"/>
</dbReference>
<dbReference type="Gene3D" id="1.20.5.170">
    <property type="match status" value="1"/>
</dbReference>
<evidence type="ECO:0000313" key="8">
    <source>
        <dbReference type="Proteomes" id="UP001301769"/>
    </source>
</evidence>
<dbReference type="Pfam" id="PF00170">
    <property type="entry name" value="bZIP_1"/>
    <property type="match status" value="1"/>
</dbReference>
<organism evidence="7 8">
    <name type="scientific">Rhypophila decipiens</name>
    <dbReference type="NCBI Taxonomy" id="261697"/>
    <lineage>
        <taxon>Eukaryota</taxon>
        <taxon>Fungi</taxon>
        <taxon>Dikarya</taxon>
        <taxon>Ascomycota</taxon>
        <taxon>Pezizomycotina</taxon>
        <taxon>Sordariomycetes</taxon>
        <taxon>Sordariomycetidae</taxon>
        <taxon>Sordariales</taxon>
        <taxon>Naviculisporaceae</taxon>
        <taxon>Rhypophila</taxon>
    </lineage>
</organism>
<evidence type="ECO:0000313" key="7">
    <source>
        <dbReference type="EMBL" id="KAK4219370.1"/>
    </source>
</evidence>
<dbReference type="InterPro" id="IPR046347">
    <property type="entry name" value="bZIP_sf"/>
</dbReference>
<dbReference type="AlphaFoldDB" id="A0AAN7BFG2"/>
<keyword evidence="8" id="KW-1185">Reference proteome</keyword>
<accession>A0AAN7BFG2</accession>
<reference evidence="7" key="1">
    <citation type="journal article" date="2023" name="Mol. Phylogenet. Evol.">
        <title>Genome-scale phylogeny and comparative genomics of the fungal order Sordariales.</title>
        <authorList>
            <person name="Hensen N."/>
            <person name="Bonometti L."/>
            <person name="Westerberg I."/>
            <person name="Brannstrom I.O."/>
            <person name="Guillou S."/>
            <person name="Cros-Aarteil S."/>
            <person name="Calhoun S."/>
            <person name="Haridas S."/>
            <person name="Kuo A."/>
            <person name="Mondo S."/>
            <person name="Pangilinan J."/>
            <person name="Riley R."/>
            <person name="LaButti K."/>
            <person name="Andreopoulos B."/>
            <person name="Lipzen A."/>
            <person name="Chen C."/>
            <person name="Yan M."/>
            <person name="Daum C."/>
            <person name="Ng V."/>
            <person name="Clum A."/>
            <person name="Steindorff A."/>
            <person name="Ohm R.A."/>
            <person name="Martin F."/>
            <person name="Silar P."/>
            <person name="Natvig D.O."/>
            <person name="Lalanne C."/>
            <person name="Gautier V."/>
            <person name="Ament-Velasquez S.L."/>
            <person name="Kruys A."/>
            <person name="Hutchinson M.I."/>
            <person name="Powell A.J."/>
            <person name="Barry K."/>
            <person name="Miller A.N."/>
            <person name="Grigoriev I.V."/>
            <person name="Debuchy R."/>
            <person name="Gladieux P."/>
            <person name="Hiltunen Thoren M."/>
            <person name="Johannesson H."/>
        </authorList>
    </citation>
    <scope>NUCLEOTIDE SEQUENCE</scope>
    <source>
        <strain evidence="7">PSN293</strain>
    </source>
</reference>
<evidence type="ECO:0000256" key="2">
    <source>
        <dbReference type="ARBA" id="ARBA00023015"/>
    </source>
</evidence>
<keyword evidence="3" id="KW-0804">Transcription</keyword>
<feature type="compositionally biased region" description="Basic and acidic residues" evidence="5">
    <location>
        <begin position="165"/>
        <end position="179"/>
    </location>
</feature>
<dbReference type="SMART" id="SM00338">
    <property type="entry name" value="BRLZ"/>
    <property type="match status" value="1"/>
</dbReference>
<feature type="region of interest" description="Disordered" evidence="5">
    <location>
        <begin position="112"/>
        <end position="179"/>
    </location>
</feature>
<sequence>MDTPSHFFNDCIDLEDDSIAAYHHHSPDHDVMLGGGVGDSGGSLQSFQPFNGKCDLDESPAFVEGRALASREVWDFTEHIGAIVGDHKPLFVDPGLYHPDKDSEEIKGQIQVLSDDMSQPSTRRTSSSSKSVSQRTSKSASASTDITPPEQDHPPKKRRTRRTRKESNTGEEEQKRSKFLERNRIAASKCREKKKQYVSDLEETKIGLEMQHANLQMEYNGLLGEVSGLKHHLMAHAKCNDPNIDRWLDNEARRFVQTSNELFGQAFTPSFGQSGPPSIPTGSPRSRNASIASAYQVLQGVQMDGLGSGERQDSIAFSHGKQDYPAAFFTAPELTRSGSSLYTPPTDPGFPSITSPAMKREPGINYDHMPDAMFSPGQTAGFGGG</sequence>